<dbReference type="AlphaFoldDB" id="A0A183PS42"/>
<gene>
    <name evidence="1" type="ORF">SMTD_LOCUS17178</name>
</gene>
<name>A0A183PS42_9TREM</name>
<dbReference type="EMBL" id="UZAL01038306">
    <property type="protein sequence ID" value="VDP73399.1"/>
    <property type="molecule type" value="Genomic_DNA"/>
</dbReference>
<keyword evidence="2" id="KW-1185">Reference proteome</keyword>
<dbReference type="Proteomes" id="UP000269396">
    <property type="component" value="Unassembled WGS sequence"/>
</dbReference>
<accession>A0A183PS42</accession>
<protein>
    <submittedName>
        <fullName evidence="1">Uncharacterized protein</fullName>
    </submittedName>
</protein>
<dbReference type="STRING" id="31246.A0A183PS42"/>
<sequence>MLLYSGHEEENAPHTQGIALMLSKEARNALVGWESHGSRTIKASRIRKGADIASDHHLVVVKIKLKRKKYWTIRKQRYECSIQPSFLRGTNKLNEFKIALHNRFQALQDLLKEEETAMEDHWKRI</sequence>
<proteinExistence type="predicted"/>
<reference evidence="1 2" key="1">
    <citation type="submission" date="2018-11" db="EMBL/GenBank/DDBJ databases">
        <authorList>
            <consortium name="Pathogen Informatics"/>
        </authorList>
    </citation>
    <scope>NUCLEOTIDE SEQUENCE [LARGE SCALE GENOMIC DNA]</scope>
    <source>
        <strain>Denwood</strain>
        <strain evidence="2">Zambia</strain>
    </source>
</reference>
<evidence type="ECO:0000313" key="2">
    <source>
        <dbReference type="Proteomes" id="UP000269396"/>
    </source>
</evidence>
<organism evidence="1 2">
    <name type="scientific">Schistosoma mattheei</name>
    <dbReference type="NCBI Taxonomy" id="31246"/>
    <lineage>
        <taxon>Eukaryota</taxon>
        <taxon>Metazoa</taxon>
        <taxon>Spiralia</taxon>
        <taxon>Lophotrochozoa</taxon>
        <taxon>Platyhelminthes</taxon>
        <taxon>Trematoda</taxon>
        <taxon>Digenea</taxon>
        <taxon>Strigeidida</taxon>
        <taxon>Schistosomatoidea</taxon>
        <taxon>Schistosomatidae</taxon>
        <taxon>Schistosoma</taxon>
    </lineage>
</organism>
<evidence type="ECO:0000313" key="1">
    <source>
        <dbReference type="EMBL" id="VDP73399.1"/>
    </source>
</evidence>